<dbReference type="EMBL" id="RDSR01000017">
    <property type="protein sequence ID" value="RNE59314.1"/>
    <property type="molecule type" value="Genomic_DNA"/>
</dbReference>
<evidence type="ECO:0000256" key="1">
    <source>
        <dbReference type="SAM" id="MobiDB-lite"/>
    </source>
</evidence>
<dbReference type="Pfam" id="PF06150">
    <property type="entry name" value="ChaB"/>
    <property type="match status" value="1"/>
</dbReference>
<dbReference type="Proteomes" id="UP000279859">
    <property type="component" value="Unassembled WGS sequence"/>
</dbReference>
<sequence length="128" mass="14265">MPASEEMPDTIRRSPKHAQDLWSKVHDSAVKEYGEGERSHRTAFAALKNEYEKVGDHWEEKEKRGPSDDRAAGDPDADTAGGVNANASKEHLYDVAKRLDISGRSDMSKDGLVKAIEKENAKRTRQSD</sequence>
<feature type="region of interest" description="Disordered" evidence="1">
    <location>
        <begin position="1"/>
        <end position="20"/>
    </location>
</feature>
<feature type="compositionally biased region" description="Basic and acidic residues" evidence="1">
    <location>
        <begin position="9"/>
        <end position="20"/>
    </location>
</feature>
<dbReference type="OrthoDB" id="3731224at2"/>
<comment type="caution">
    <text evidence="2">The sequence shown here is derived from an EMBL/GenBank/DDBJ whole genome shotgun (WGS) entry which is preliminary data.</text>
</comment>
<evidence type="ECO:0000313" key="3">
    <source>
        <dbReference type="Proteomes" id="UP000279859"/>
    </source>
</evidence>
<accession>A0A3M8L3T5</accession>
<feature type="compositionally biased region" description="Basic and acidic residues" evidence="1">
    <location>
        <begin position="53"/>
        <end position="73"/>
    </location>
</feature>
<feature type="compositionally biased region" description="Basic and acidic residues" evidence="1">
    <location>
        <begin position="88"/>
        <end position="128"/>
    </location>
</feature>
<protein>
    <submittedName>
        <fullName evidence="2">Cation transport regulator ChaB</fullName>
    </submittedName>
</protein>
<reference evidence="2 3" key="1">
    <citation type="submission" date="2018-11" db="EMBL/GenBank/DDBJ databases">
        <title>Cryobacterium sp. nov., isolated from rhizosphere soil of lettuce.</title>
        <authorList>
            <person name="Wang Y."/>
        </authorList>
    </citation>
    <scope>NUCLEOTIDE SEQUENCE [LARGE SCALE GENOMIC DNA]</scope>
    <source>
        <strain evidence="2 3">NEAU-85</strain>
    </source>
</reference>
<dbReference type="Gene3D" id="1.10.1740.70">
    <property type="entry name" value="ChaB"/>
    <property type="match status" value="1"/>
</dbReference>
<keyword evidence="3" id="KW-1185">Reference proteome</keyword>
<dbReference type="SUPFAM" id="SSF140376">
    <property type="entry name" value="ChaB-like"/>
    <property type="match status" value="1"/>
</dbReference>
<proteinExistence type="predicted"/>
<feature type="region of interest" description="Disordered" evidence="1">
    <location>
        <begin position="53"/>
        <end position="128"/>
    </location>
</feature>
<dbReference type="InterPro" id="IPR009317">
    <property type="entry name" value="ChaB"/>
</dbReference>
<organism evidence="2 3">
    <name type="scientific">Cryobacterium tepidiphilum</name>
    <dbReference type="NCBI Taxonomy" id="2486026"/>
    <lineage>
        <taxon>Bacteria</taxon>
        <taxon>Bacillati</taxon>
        <taxon>Actinomycetota</taxon>
        <taxon>Actinomycetes</taxon>
        <taxon>Micrococcales</taxon>
        <taxon>Microbacteriaceae</taxon>
        <taxon>Cryobacterium</taxon>
    </lineage>
</organism>
<evidence type="ECO:0000313" key="2">
    <source>
        <dbReference type="EMBL" id="RNE59314.1"/>
    </source>
</evidence>
<gene>
    <name evidence="2" type="ORF">EEJ31_10455</name>
</gene>
<name>A0A3M8L3T5_9MICO</name>
<dbReference type="AlphaFoldDB" id="A0A3M8L3T5"/>
<dbReference type="InterPro" id="IPR037205">
    <property type="entry name" value="ChaB_sf"/>
</dbReference>
<dbReference type="RefSeq" id="WP_123046249.1">
    <property type="nucleotide sequence ID" value="NZ_RDSR01000017.1"/>
</dbReference>